<dbReference type="Gene3D" id="3.90.226.10">
    <property type="entry name" value="2-enoyl-CoA Hydratase, Chain A, domain 1"/>
    <property type="match status" value="1"/>
</dbReference>
<gene>
    <name evidence="2" type="ORF">H3H51_05750</name>
</gene>
<dbReference type="RefSeq" id="WP_183088092.1">
    <property type="nucleotide sequence ID" value="NZ_JACJUD010000002.1"/>
</dbReference>
<dbReference type="InterPro" id="IPR029045">
    <property type="entry name" value="ClpP/crotonase-like_dom_sf"/>
</dbReference>
<evidence type="ECO:0000313" key="2">
    <source>
        <dbReference type="EMBL" id="MBB2494515.1"/>
    </source>
</evidence>
<proteinExistence type="inferred from homology"/>
<dbReference type="GO" id="GO:0003824">
    <property type="term" value="F:catalytic activity"/>
    <property type="evidence" value="ECO:0007669"/>
    <property type="project" value="UniProtKB-ARBA"/>
</dbReference>
<dbReference type="InterPro" id="IPR001753">
    <property type="entry name" value="Enoyl-CoA_hydra/iso"/>
</dbReference>
<keyword evidence="3" id="KW-1185">Reference proteome</keyword>
<dbReference type="Pfam" id="PF00378">
    <property type="entry name" value="ECH_1"/>
    <property type="match status" value="1"/>
</dbReference>
<sequence length="261" mass="28401">MVDNVKVERRGNVLCIGFNRPEKMNAMDIDLYVELAVAYGVLDADPTLRCGLLYGEGKHFTAGLELEQWAVQFAKGGFPALPEGACDPFGLDPSRRVRKPVVVATQGVCYTLALELMLAADVRVAADNCRFGQIEVQRGLYAVGGATVRFAQNIGWGNTMRYLLTGDEFDAHEAYRMGLVQGVYPVGQHFDEALKLAERIALQAPLGVAATLNSARISLNQGEQVAMDRLIPDLAPLLGSDDFKEGVSSFLERRAANFNGC</sequence>
<name>A0A7W4LJV4_9GAMM</name>
<dbReference type="PANTHER" id="PTHR43802">
    <property type="entry name" value="ENOYL-COA HYDRATASE"/>
    <property type="match status" value="1"/>
</dbReference>
<evidence type="ECO:0000313" key="3">
    <source>
        <dbReference type="Proteomes" id="UP000542720"/>
    </source>
</evidence>
<accession>A0A7W4LJV4</accession>
<dbReference type="PANTHER" id="PTHR43802:SF1">
    <property type="entry name" value="IP11341P-RELATED"/>
    <property type="match status" value="1"/>
</dbReference>
<dbReference type="Gene3D" id="1.10.12.10">
    <property type="entry name" value="Lyase 2-enoyl-coa Hydratase, Chain A, domain 2"/>
    <property type="match status" value="1"/>
</dbReference>
<dbReference type="AlphaFoldDB" id="A0A7W4LJV4"/>
<dbReference type="EMBL" id="JACJUD010000002">
    <property type="protein sequence ID" value="MBB2494515.1"/>
    <property type="molecule type" value="Genomic_DNA"/>
</dbReference>
<evidence type="ECO:0000256" key="1">
    <source>
        <dbReference type="ARBA" id="ARBA00005254"/>
    </source>
</evidence>
<comment type="caution">
    <text evidence="2">The sequence shown here is derived from an EMBL/GenBank/DDBJ whole genome shotgun (WGS) entry which is preliminary data.</text>
</comment>
<dbReference type="CDD" id="cd06558">
    <property type="entry name" value="crotonase-like"/>
    <property type="match status" value="1"/>
</dbReference>
<dbReference type="NCBIfam" id="NF005126">
    <property type="entry name" value="PRK06563.1"/>
    <property type="match status" value="1"/>
</dbReference>
<dbReference type="SUPFAM" id="SSF52096">
    <property type="entry name" value="ClpP/crotonase"/>
    <property type="match status" value="1"/>
</dbReference>
<protein>
    <submittedName>
        <fullName evidence="2">Crotonase/enoyl-CoA hydratase family protein</fullName>
    </submittedName>
</protein>
<dbReference type="InterPro" id="IPR014748">
    <property type="entry name" value="Enoyl-CoA_hydra_C"/>
</dbReference>
<organism evidence="2 3">
    <name type="scientific">Aquipseudomonas ullengensis</name>
    <dbReference type="NCBI Taxonomy" id="2759166"/>
    <lineage>
        <taxon>Bacteria</taxon>
        <taxon>Pseudomonadati</taxon>
        <taxon>Pseudomonadota</taxon>
        <taxon>Gammaproteobacteria</taxon>
        <taxon>Pseudomonadales</taxon>
        <taxon>Pseudomonadaceae</taxon>
        <taxon>Aquipseudomonas</taxon>
    </lineage>
</organism>
<comment type="similarity">
    <text evidence="1">Belongs to the enoyl-CoA hydratase/isomerase family.</text>
</comment>
<reference evidence="2 3" key="1">
    <citation type="submission" date="2020-08" db="EMBL/GenBank/DDBJ databases">
        <authorList>
            <person name="Kim C.M."/>
        </authorList>
    </citation>
    <scope>NUCLEOTIDE SEQUENCE [LARGE SCALE GENOMIC DNA]</scope>
    <source>
        <strain evidence="2 3">UL070</strain>
    </source>
</reference>
<dbReference type="Proteomes" id="UP000542720">
    <property type="component" value="Unassembled WGS sequence"/>
</dbReference>